<feature type="domain" description="Integrase catalytic" evidence="2">
    <location>
        <begin position="137"/>
        <end position="253"/>
    </location>
</feature>
<keyword evidence="4" id="KW-1185">Reference proteome</keyword>
<sequence>MLSRPVTQEEESFCEANNTTISDLPTRSCVLYRYIPDADSAEAQLVIPTAERELIMQRHHNDPMARHYGEDGTFQKIAKRYYWTGMKKYISDYIKKCPECARFKATNQKPAGLLRTLVYSQRFEVIAIDLFGPLPQTDSASALQCSTTLIEEIFMRHGITRRIISDNGTQFISALLQQICFTLNISQNLIPVYSPQSNPVERKNRNLKPHLATLVGKDHSNWHSKLPVIRFAMNTTVCDTTGHTPAYLLFGRELRTTDDVVQDFKRTVHNDNFVAEITPYLKLFATITKDIRERIEKNQRKKQYDKNHRPVYNSPGDEVWVTLHPISNAKNKKTSKFMPKSDGPYLILTQKPPTSYVIASLTNPSEPIATYHTSALAPFKDMDISPVAPLQKEADHEKLRPHQHKIRMFKARQLLQQPFPAEPSIPQQKLLLQQLIHLIVSPRRDVIGFIREDCNPRCLDSFHINSRETVTPSSGQNNLQ</sequence>
<comment type="caution">
    <text evidence="3">The sequence shown here is derived from an EMBL/GenBank/DDBJ whole genome shotgun (WGS) entry which is preliminary data.</text>
</comment>
<gene>
    <name evidence="3" type="primary">POL</name>
    <name evidence="3" type="ORF">TNCV_1813531</name>
</gene>
<dbReference type="Gene3D" id="3.30.420.10">
    <property type="entry name" value="Ribonuclease H-like superfamily/Ribonuclease H"/>
    <property type="match status" value="1"/>
</dbReference>
<proteinExistence type="predicted"/>
<dbReference type="InterPro" id="IPR012337">
    <property type="entry name" value="RNaseH-like_sf"/>
</dbReference>
<dbReference type="SUPFAM" id="SSF53098">
    <property type="entry name" value="Ribonuclease H-like"/>
    <property type="match status" value="1"/>
</dbReference>
<dbReference type="Gene3D" id="1.10.340.70">
    <property type="match status" value="1"/>
</dbReference>
<dbReference type="GO" id="GO:0003964">
    <property type="term" value="F:RNA-directed DNA polymerase activity"/>
    <property type="evidence" value="ECO:0007669"/>
    <property type="project" value="UniProtKB-EC"/>
</dbReference>
<dbReference type="InterPro" id="IPR050951">
    <property type="entry name" value="Retrovirus_Pol_polyprotein"/>
</dbReference>
<dbReference type="PROSITE" id="PS50994">
    <property type="entry name" value="INTEGRASE"/>
    <property type="match status" value="1"/>
</dbReference>
<evidence type="ECO:0000313" key="4">
    <source>
        <dbReference type="Proteomes" id="UP000887159"/>
    </source>
</evidence>
<organism evidence="3 4">
    <name type="scientific">Trichonephila clavipes</name>
    <name type="common">Golden silk orbweaver</name>
    <name type="synonym">Nephila clavipes</name>
    <dbReference type="NCBI Taxonomy" id="2585209"/>
    <lineage>
        <taxon>Eukaryota</taxon>
        <taxon>Metazoa</taxon>
        <taxon>Ecdysozoa</taxon>
        <taxon>Arthropoda</taxon>
        <taxon>Chelicerata</taxon>
        <taxon>Arachnida</taxon>
        <taxon>Araneae</taxon>
        <taxon>Araneomorphae</taxon>
        <taxon>Entelegynae</taxon>
        <taxon>Araneoidea</taxon>
        <taxon>Nephilidae</taxon>
        <taxon>Trichonephila</taxon>
    </lineage>
</organism>
<dbReference type="EMBL" id="BMAU01021389">
    <property type="protein sequence ID" value="GFY29776.1"/>
    <property type="molecule type" value="Genomic_DNA"/>
</dbReference>
<protein>
    <recommendedName>
        <fullName evidence="1">RNA-directed DNA polymerase</fullName>
        <ecNumber evidence="1">2.7.7.49</ecNumber>
    </recommendedName>
</protein>
<reference evidence="3" key="1">
    <citation type="submission" date="2020-08" db="EMBL/GenBank/DDBJ databases">
        <title>Multicomponent nature underlies the extraordinary mechanical properties of spider dragline silk.</title>
        <authorList>
            <person name="Kono N."/>
            <person name="Nakamura H."/>
            <person name="Mori M."/>
            <person name="Yoshida Y."/>
            <person name="Ohtoshi R."/>
            <person name="Malay A.D."/>
            <person name="Moran D.A.P."/>
            <person name="Tomita M."/>
            <person name="Numata K."/>
            <person name="Arakawa K."/>
        </authorList>
    </citation>
    <scope>NUCLEOTIDE SEQUENCE</scope>
</reference>
<dbReference type="AlphaFoldDB" id="A0A8X7BFH2"/>
<dbReference type="GO" id="GO:0015074">
    <property type="term" value="P:DNA integration"/>
    <property type="evidence" value="ECO:0007669"/>
    <property type="project" value="InterPro"/>
</dbReference>
<dbReference type="PANTHER" id="PTHR37984:SF5">
    <property type="entry name" value="PROTEIN NYNRIN-LIKE"/>
    <property type="match status" value="1"/>
</dbReference>
<evidence type="ECO:0000259" key="2">
    <source>
        <dbReference type="PROSITE" id="PS50994"/>
    </source>
</evidence>
<name>A0A8X7BFH2_TRICX</name>
<dbReference type="InterPro" id="IPR001584">
    <property type="entry name" value="Integrase_cat-core"/>
</dbReference>
<dbReference type="Proteomes" id="UP000887159">
    <property type="component" value="Unassembled WGS sequence"/>
</dbReference>
<dbReference type="InterPro" id="IPR041588">
    <property type="entry name" value="Integrase_H2C2"/>
</dbReference>
<evidence type="ECO:0000256" key="1">
    <source>
        <dbReference type="ARBA" id="ARBA00012493"/>
    </source>
</evidence>
<dbReference type="EC" id="2.7.7.49" evidence="1"/>
<dbReference type="PANTHER" id="PTHR37984">
    <property type="entry name" value="PROTEIN CBG26694"/>
    <property type="match status" value="1"/>
</dbReference>
<accession>A0A8X7BFH2</accession>
<dbReference type="FunFam" id="1.10.340.70:FF:000001">
    <property type="entry name" value="Retrovirus-related Pol polyprotein from transposon gypsy-like Protein"/>
    <property type="match status" value="1"/>
</dbReference>
<evidence type="ECO:0000313" key="3">
    <source>
        <dbReference type="EMBL" id="GFY29776.1"/>
    </source>
</evidence>
<dbReference type="Pfam" id="PF17921">
    <property type="entry name" value="Integrase_H2C2"/>
    <property type="match status" value="1"/>
</dbReference>
<dbReference type="InterPro" id="IPR036397">
    <property type="entry name" value="RNaseH_sf"/>
</dbReference>
<dbReference type="GO" id="GO:0003676">
    <property type="term" value="F:nucleic acid binding"/>
    <property type="evidence" value="ECO:0007669"/>
    <property type="project" value="InterPro"/>
</dbReference>